<evidence type="ECO:0000313" key="5">
    <source>
        <dbReference type="EMBL" id="OCT97010.1"/>
    </source>
</evidence>
<feature type="region of interest" description="Disordered" evidence="3">
    <location>
        <begin position="102"/>
        <end position="137"/>
    </location>
</feature>
<evidence type="ECO:0000313" key="6">
    <source>
        <dbReference type="Proteomes" id="UP000694892"/>
    </source>
</evidence>
<dbReference type="PRINTS" id="PR00499">
    <property type="entry name" value="P67PHOX"/>
</dbReference>
<dbReference type="CDD" id="cd11818">
    <property type="entry name" value="SH3_Eve1_5"/>
    <property type="match status" value="1"/>
</dbReference>
<feature type="domain" description="SH3" evidence="4">
    <location>
        <begin position="937"/>
        <end position="996"/>
    </location>
</feature>
<dbReference type="PANTHER" id="PTHR14167:SF48">
    <property type="entry name" value="SH3 DOMAIN-CONTAINING PROTEIN 19"/>
    <property type="match status" value="1"/>
</dbReference>
<dbReference type="PRINTS" id="PR00452">
    <property type="entry name" value="SH3DOMAIN"/>
</dbReference>
<dbReference type="InterPro" id="IPR035834">
    <property type="entry name" value="Eve1_SH3_1"/>
</dbReference>
<dbReference type="EMBL" id="CM004467">
    <property type="protein sequence ID" value="OCT97010.1"/>
    <property type="molecule type" value="Genomic_DNA"/>
</dbReference>
<dbReference type="AlphaFoldDB" id="A0A974I0M5"/>
<evidence type="ECO:0000256" key="1">
    <source>
        <dbReference type="ARBA" id="ARBA00022443"/>
    </source>
</evidence>
<feature type="domain" description="SH3" evidence="4">
    <location>
        <begin position="852"/>
        <end position="911"/>
    </location>
</feature>
<feature type="region of interest" description="Disordered" evidence="3">
    <location>
        <begin position="534"/>
        <end position="695"/>
    </location>
</feature>
<dbReference type="Pfam" id="PF14604">
    <property type="entry name" value="SH3_9"/>
    <property type="match status" value="1"/>
</dbReference>
<dbReference type="OMA" id="EWELAND"/>
<dbReference type="SMART" id="SM00326">
    <property type="entry name" value="SH3"/>
    <property type="match status" value="5"/>
</dbReference>
<sequence length="1062" mass="116865">MIKQSSSYKSVADFFLPALDTPNYSKPAILKPSYYPDTSDLECLFFLIPERPERNKPEHRFPGQGPLSSIRAVIKRTSRTTTQSEQQRERRRPEITIVAAEPIGPGSWFHGGPPAGLGFPPPPPPQWRPSESHPAEPPSYEQVIKEINQVQVTTSNCNAEPRRTTTCATQTDFQVDEEQNILANNVIDQPVFCNQEPLAAQKAPEISRLSLTFLTSNVNNSTQQVSVCNSTEIIVRQDDANAFRPPVPRPRTKSNLRPVANNFLSIYQENGEQFVQSTPEGEHPSIHPCSSFDDRFFEANNMSHERSQNIIVSRIKAFESQTDASEPPRRPEIVPRTFNNRGSGAVKPTPAPKPVSNKTSGEWELANDNKLKVIPREGFAPSKLPDAGGTDKPGLPKKPKPGLAKSSSSEFSDPVLGTSLSLNNNIQDAERKVPIPAPRPMFPKKLLQSEPPVLPTAVPRPHAAPKPFVATQAKAFSTSELPAVHIPPPAAQNKPVGELDLISFDDDALSPVLLPSPEVTNVSKANTDPFQVFSTDSAEKEQPLPPALQRKPTVIRISGKLGKSSEELQVPPPLPAEKPVGSLYSKSSVRPRPVGRKDWESTESVEDAWTKPALPTRPVGIKVKETPSQPQKGPPGRPPPPKVSRNSTRDAFPRSASDVGFTAKHNTSGISRSKSHIIKRQQPDLPPRPKPGHPLYNKYTLPLPHGIADKDVVSSKPGELSCKRGEVLVLLEQTDNNYIQCQKGSATGEVKTSNMTIITPLNGNVETRNNVSSADDSHVPHALVLHDFRGDQATDLSLNSGETVYLLEKIDNEWYRGKCKGSTGLFPTNHIRVIVDVPSKGLQKKPSFQCSIKGPRCIARFEFIGDHRDELSFSEGDMITLKEYINVEWAKGELKGQTGCFPINFVEIIEDLPSSGLSKNMADAVQSQKKLGQQPHVAGKWAEALYDFNGEAEEDLPFKKGDKIQLIERLDAEWYKGRLNGREGVLPSAFVQVSSGMKPWQTQEGNAGKARALYDFCGESDDELSFKAGDLISALESIDREWMCGELNGKSGIFPKNFVQQC</sequence>
<feature type="region of interest" description="Disordered" evidence="3">
    <location>
        <begin position="319"/>
        <end position="423"/>
    </location>
</feature>
<organism evidence="5 6">
    <name type="scientific">Xenopus laevis</name>
    <name type="common">African clawed frog</name>
    <dbReference type="NCBI Taxonomy" id="8355"/>
    <lineage>
        <taxon>Eukaryota</taxon>
        <taxon>Metazoa</taxon>
        <taxon>Chordata</taxon>
        <taxon>Craniata</taxon>
        <taxon>Vertebrata</taxon>
        <taxon>Euteleostomi</taxon>
        <taxon>Amphibia</taxon>
        <taxon>Batrachia</taxon>
        <taxon>Anura</taxon>
        <taxon>Pipoidea</taxon>
        <taxon>Pipidae</taxon>
        <taxon>Xenopodinae</taxon>
        <taxon>Xenopus</taxon>
        <taxon>Xenopus</taxon>
    </lineage>
</organism>
<reference evidence="6" key="1">
    <citation type="journal article" date="2016" name="Nature">
        <title>Genome evolution in the allotetraploid frog Xenopus laevis.</title>
        <authorList>
            <person name="Session A.M."/>
            <person name="Uno Y."/>
            <person name="Kwon T."/>
            <person name="Chapman J.A."/>
            <person name="Toyoda A."/>
            <person name="Takahashi S."/>
            <person name="Fukui A."/>
            <person name="Hikosaka A."/>
            <person name="Suzuki A."/>
            <person name="Kondo M."/>
            <person name="van Heeringen S.J."/>
            <person name="Quigley I."/>
            <person name="Heinz S."/>
            <person name="Ogino H."/>
            <person name="Ochi H."/>
            <person name="Hellsten U."/>
            <person name="Lyons J.B."/>
            <person name="Simakov O."/>
            <person name="Putnam N."/>
            <person name="Stites J."/>
            <person name="Kuroki Y."/>
            <person name="Tanaka T."/>
            <person name="Michiue T."/>
            <person name="Watanabe M."/>
            <person name="Bogdanovic O."/>
            <person name="Lister R."/>
            <person name="Georgiou G."/>
            <person name="Paranjpe S.S."/>
            <person name="van Kruijsbergen I."/>
            <person name="Shu S."/>
            <person name="Carlson J."/>
            <person name="Kinoshita T."/>
            <person name="Ohta Y."/>
            <person name="Mawaribuchi S."/>
            <person name="Jenkins J."/>
            <person name="Grimwood J."/>
            <person name="Schmutz J."/>
            <person name="Mitros T."/>
            <person name="Mozaffari S.V."/>
            <person name="Suzuki Y."/>
            <person name="Haramoto Y."/>
            <person name="Yamamoto T.S."/>
            <person name="Takagi C."/>
            <person name="Heald R."/>
            <person name="Miller K."/>
            <person name="Haudenschild C."/>
            <person name="Kitzman J."/>
            <person name="Nakayama T."/>
            <person name="Izutsu Y."/>
            <person name="Robert J."/>
            <person name="Fortriede J."/>
            <person name="Burns K."/>
            <person name="Lotay V."/>
            <person name="Karimi K."/>
            <person name="Yasuoka Y."/>
            <person name="Dichmann D.S."/>
            <person name="Flajnik M.F."/>
            <person name="Houston D.W."/>
            <person name="Shendure J."/>
            <person name="DuPasquier L."/>
            <person name="Vize P.D."/>
            <person name="Zorn A.M."/>
            <person name="Ito M."/>
            <person name="Marcotte E.M."/>
            <person name="Wallingford J.B."/>
            <person name="Ito Y."/>
            <person name="Asashima M."/>
            <person name="Ueno N."/>
            <person name="Matsuda Y."/>
            <person name="Veenstra G.J."/>
            <person name="Fujiyama A."/>
            <person name="Harland R.M."/>
            <person name="Taira M."/>
            <person name="Rokhsar D.S."/>
        </authorList>
    </citation>
    <scope>NUCLEOTIDE SEQUENCE [LARGE SCALE GENOMIC DNA]</scope>
    <source>
        <strain evidence="6">J</strain>
    </source>
</reference>
<evidence type="ECO:0000259" key="4">
    <source>
        <dbReference type="PROSITE" id="PS50002"/>
    </source>
</evidence>
<dbReference type="PROSITE" id="PS50002">
    <property type="entry name" value="SH3"/>
    <property type="match status" value="5"/>
</dbReference>
<accession>A0A974I0M5</accession>
<dbReference type="FunFam" id="2.30.30.40:FF:000072">
    <property type="entry name" value="Unconventional Myosin IB"/>
    <property type="match status" value="1"/>
</dbReference>
<gene>
    <name evidence="5" type="ORF">XELAEV_18009230mg</name>
</gene>
<proteinExistence type="predicted"/>
<dbReference type="CDD" id="cd11816">
    <property type="entry name" value="SH3_Eve1_3"/>
    <property type="match status" value="1"/>
</dbReference>
<dbReference type="Pfam" id="PF07653">
    <property type="entry name" value="SH3_2"/>
    <property type="match status" value="1"/>
</dbReference>
<dbReference type="InterPro" id="IPR036028">
    <property type="entry name" value="SH3-like_dom_sf"/>
</dbReference>
<feature type="domain" description="SH3" evidence="4">
    <location>
        <begin position="1005"/>
        <end position="1062"/>
    </location>
</feature>
<dbReference type="InterPro" id="IPR050384">
    <property type="entry name" value="Endophilin_SH3RF"/>
</dbReference>
<dbReference type="Proteomes" id="UP000694892">
    <property type="component" value="Chromosome 1S"/>
</dbReference>
<dbReference type="SUPFAM" id="SSF50044">
    <property type="entry name" value="SH3-domain"/>
    <property type="match status" value="5"/>
</dbReference>
<protein>
    <recommendedName>
        <fullName evidence="4">SH3 domain-containing protein</fullName>
    </recommendedName>
</protein>
<dbReference type="InterPro" id="IPR001452">
    <property type="entry name" value="SH3_domain"/>
</dbReference>
<evidence type="ECO:0000256" key="2">
    <source>
        <dbReference type="PROSITE-ProRule" id="PRU00192"/>
    </source>
</evidence>
<dbReference type="InterPro" id="IPR035835">
    <property type="entry name" value="Eve1_SH3_3"/>
</dbReference>
<feature type="domain" description="SH3" evidence="4">
    <location>
        <begin position="701"/>
        <end position="763"/>
    </location>
</feature>
<evidence type="ECO:0000256" key="3">
    <source>
        <dbReference type="SAM" id="MobiDB-lite"/>
    </source>
</evidence>
<dbReference type="CDD" id="cd11814">
    <property type="entry name" value="SH3_Eve1_1"/>
    <property type="match status" value="1"/>
</dbReference>
<feature type="compositionally biased region" description="Pro residues" evidence="3">
    <location>
        <begin position="632"/>
        <end position="642"/>
    </location>
</feature>
<feature type="domain" description="SH3" evidence="4">
    <location>
        <begin position="777"/>
        <end position="836"/>
    </location>
</feature>
<dbReference type="Gene3D" id="2.30.30.40">
    <property type="entry name" value="SH3 Domains"/>
    <property type="match status" value="4"/>
</dbReference>
<dbReference type="Pfam" id="PF00018">
    <property type="entry name" value="SH3_1"/>
    <property type="match status" value="3"/>
</dbReference>
<dbReference type="PANTHER" id="PTHR14167">
    <property type="entry name" value="SH3 DOMAIN-CONTAINING"/>
    <property type="match status" value="1"/>
</dbReference>
<name>A0A974I0M5_XENLA</name>
<keyword evidence="1 2" id="KW-0728">SH3 domain</keyword>